<dbReference type="InterPro" id="IPR017841">
    <property type="entry name" value="Hopanoid_biosynth_HpnN"/>
</dbReference>
<dbReference type="Gene3D" id="1.20.1640.10">
    <property type="entry name" value="Multidrug efflux transporter AcrB transmembrane domain"/>
    <property type="match status" value="2"/>
</dbReference>
<feature type="transmembrane region" description="Helical" evidence="6">
    <location>
        <begin position="728"/>
        <end position="748"/>
    </location>
</feature>
<proteinExistence type="predicted"/>
<dbReference type="InterPro" id="IPR050545">
    <property type="entry name" value="Mycobact_MmpL"/>
</dbReference>
<dbReference type="EMBL" id="BMIQ01000008">
    <property type="protein sequence ID" value="GGE17850.1"/>
    <property type="molecule type" value="Genomic_DNA"/>
</dbReference>
<reference evidence="8" key="1">
    <citation type="journal article" date="2014" name="Int. J. Syst. Evol. Microbiol.">
        <title>Complete genome sequence of Corynebacterium casei LMG S-19264T (=DSM 44701T), isolated from a smear-ripened cheese.</title>
        <authorList>
            <consortium name="US DOE Joint Genome Institute (JGI-PGF)"/>
            <person name="Walter F."/>
            <person name="Albersmeier A."/>
            <person name="Kalinowski J."/>
            <person name="Ruckert C."/>
        </authorList>
    </citation>
    <scope>NUCLEOTIDE SEQUENCE</scope>
    <source>
        <strain evidence="8">CGMCC 1.15367</strain>
    </source>
</reference>
<keyword evidence="5 6" id="KW-0472">Membrane</keyword>
<dbReference type="PANTHER" id="PTHR33406">
    <property type="entry name" value="MEMBRANE PROTEIN MJ1562-RELATED"/>
    <property type="match status" value="1"/>
</dbReference>
<comment type="caution">
    <text evidence="8">The sequence shown here is derived from an EMBL/GenBank/DDBJ whole genome shotgun (WGS) entry which is preliminary data.</text>
</comment>
<dbReference type="NCBIfam" id="TIGR03480">
    <property type="entry name" value="HpnN"/>
    <property type="match status" value="1"/>
</dbReference>
<organism evidence="8 9">
    <name type="scientific">Aureimonas endophytica</name>
    <dbReference type="NCBI Taxonomy" id="2027858"/>
    <lineage>
        <taxon>Bacteria</taxon>
        <taxon>Pseudomonadati</taxon>
        <taxon>Pseudomonadota</taxon>
        <taxon>Alphaproteobacteria</taxon>
        <taxon>Hyphomicrobiales</taxon>
        <taxon>Aurantimonadaceae</taxon>
        <taxon>Aureimonas</taxon>
    </lineage>
</organism>
<accession>A0A916ZXD9</accession>
<evidence type="ECO:0000256" key="5">
    <source>
        <dbReference type="ARBA" id="ARBA00023136"/>
    </source>
</evidence>
<comment type="subcellular location">
    <subcellularLocation>
        <location evidence="1">Cell membrane</location>
        <topology evidence="1">Multi-pass membrane protein</topology>
    </subcellularLocation>
</comment>
<keyword evidence="4 6" id="KW-1133">Transmembrane helix</keyword>
<sequence length="864" mass="90345">MIEAAVARSIRHPWLVIVLALIATGVAAWWTATRFAINTDTTRLIASDLPYRQDEIAFAKAFPQTQDLVVAVLDGPTPETTDRASMKLAEALRGRPDMFGDVARPDATPFLARNGLLLQPLDAVRKAAGELTVQAPLLVALARDPSLRGLADALTGLLQGAARQPDAFRNAGPQFEAFSRSLREAINGRSEPISWRDLLSAEPDPGARRAIVLLKPVLDYKSLEPGGAAIRLLRQLAAETGVLAEGVTLRLTGPVPLADQEFATVAENAGLNLSLTLAAVALILFAALRSGRLIAAVLITLLAGLVVTSGIGLALVGELNLISVAFAVLFIGLGVDFGIQVAVRYRAERFGIDHIPEALLRAARGVRLSLTLAAVSLLAGFFSFLPTEFSGVSELGLIAGIGMIVAFVANLTLLPALIAVMGTRPEREAIETASLAEIDHWIARHRRLVIVLTGLLVLAGLPFLLTLPFDSNPMNLRSQSVESVSTFIDLSKTPRTAPNKLDILVPSEADIPAVSAKLAALPEVAGTVSLATFVPSEQEAKLAAIGAARAALAPAFGAPLPPPSDTETIVALRRAAGSLRQAAALSQSAGALGQVLERLADAGPEVREWASQAVFANFPALMQAIGAAVSAEPVTRASLPPDLVADWIAPDGRARIQVSPAGNSNDNAVIARFADAVRSVAPNATGAPIGIIEGGHTIVRAFAEAGLYALVVITIILWVALRRFLDVVLALGPLVLAGILTLEAASLVGLPLNFANIIALPLMFGVGVAFHIYYLIAWRAGITDVLASSLTRAIFFSALTTGVAFGSLYASSHPGTSSMGELLAISLVFTLLAAFIVVPAFLGPPPPVDPKAAARLGYGTSRKG</sequence>
<feature type="transmembrane region" description="Helical" evidence="6">
    <location>
        <begin position="322"/>
        <end position="345"/>
    </location>
</feature>
<feature type="domain" description="SSD" evidence="7">
    <location>
        <begin position="294"/>
        <end position="420"/>
    </location>
</feature>
<dbReference type="Proteomes" id="UP000644699">
    <property type="component" value="Unassembled WGS sequence"/>
</dbReference>
<keyword evidence="3 6" id="KW-0812">Transmembrane</keyword>
<feature type="transmembrane region" description="Helical" evidence="6">
    <location>
        <begin position="790"/>
        <end position="810"/>
    </location>
</feature>
<evidence type="ECO:0000256" key="1">
    <source>
        <dbReference type="ARBA" id="ARBA00004651"/>
    </source>
</evidence>
<evidence type="ECO:0000256" key="6">
    <source>
        <dbReference type="SAM" id="Phobius"/>
    </source>
</evidence>
<evidence type="ECO:0000259" key="7">
    <source>
        <dbReference type="PROSITE" id="PS50156"/>
    </source>
</evidence>
<name>A0A916ZXD9_9HYPH</name>
<evidence type="ECO:0000313" key="9">
    <source>
        <dbReference type="Proteomes" id="UP000644699"/>
    </source>
</evidence>
<dbReference type="Pfam" id="PF03176">
    <property type="entry name" value="MMPL"/>
    <property type="match status" value="2"/>
</dbReference>
<feature type="transmembrane region" description="Helical" evidence="6">
    <location>
        <begin position="448"/>
        <end position="469"/>
    </location>
</feature>
<evidence type="ECO:0000256" key="2">
    <source>
        <dbReference type="ARBA" id="ARBA00022475"/>
    </source>
</evidence>
<feature type="transmembrane region" description="Helical" evidence="6">
    <location>
        <begin position="12"/>
        <end position="32"/>
    </location>
</feature>
<dbReference type="SUPFAM" id="SSF82866">
    <property type="entry name" value="Multidrug efflux transporter AcrB transmembrane domain"/>
    <property type="match status" value="2"/>
</dbReference>
<dbReference type="PANTHER" id="PTHR33406:SF13">
    <property type="entry name" value="MEMBRANE PROTEIN YDFJ"/>
    <property type="match status" value="1"/>
</dbReference>
<evidence type="ECO:0000256" key="3">
    <source>
        <dbReference type="ARBA" id="ARBA00022692"/>
    </source>
</evidence>
<keyword evidence="9" id="KW-1185">Reference proteome</keyword>
<feature type="transmembrane region" description="Helical" evidence="6">
    <location>
        <begin position="295"/>
        <end position="316"/>
    </location>
</feature>
<feature type="transmembrane region" description="Helical" evidence="6">
    <location>
        <begin position="269"/>
        <end position="288"/>
    </location>
</feature>
<gene>
    <name evidence="8" type="ORF">GCM10011390_41290</name>
</gene>
<dbReference type="InterPro" id="IPR004869">
    <property type="entry name" value="MMPL_dom"/>
</dbReference>
<evidence type="ECO:0000256" key="4">
    <source>
        <dbReference type="ARBA" id="ARBA00022989"/>
    </source>
</evidence>
<dbReference type="AlphaFoldDB" id="A0A916ZXD9"/>
<feature type="transmembrane region" description="Helical" evidence="6">
    <location>
        <begin position="397"/>
        <end position="420"/>
    </location>
</feature>
<dbReference type="GO" id="GO:0005886">
    <property type="term" value="C:plasma membrane"/>
    <property type="evidence" value="ECO:0007669"/>
    <property type="project" value="UniProtKB-SubCell"/>
</dbReference>
<feature type="transmembrane region" description="Helical" evidence="6">
    <location>
        <begin position="701"/>
        <end position="721"/>
    </location>
</feature>
<protein>
    <submittedName>
        <fullName evidence="8">RND transporter</fullName>
    </submittedName>
</protein>
<feature type="transmembrane region" description="Helical" evidence="6">
    <location>
        <begin position="822"/>
        <end position="842"/>
    </location>
</feature>
<feature type="transmembrane region" description="Helical" evidence="6">
    <location>
        <begin position="754"/>
        <end position="778"/>
    </location>
</feature>
<keyword evidence="2" id="KW-1003">Cell membrane</keyword>
<reference evidence="8" key="2">
    <citation type="submission" date="2020-09" db="EMBL/GenBank/DDBJ databases">
        <authorList>
            <person name="Sun Q."/>
            <person name="Zhou Y."/>
        </authorList>
    </citation>
    <scope>NUCLEOTIDE SEQUENCE</scope>
    <source>
        <strain evidence="8">CGMCC 1.15367</strain>
    </source>
</reference>
<dbReference type="RefSeq" id="WP_188911872.1">
    <property type="nucleotide sequence ID" value="NZ_BMIQ01000008.1"/>
</dbReference>
<dbReference type="InterPro" id="IPR000731">
    <property type="entry name" value="SSD"/>
</dbReference>
<feature type="transmembrane region" description="Helical" evidence="6">
    <location>
        <begin position="366"/>
        <end position="385"/>
    </location>
</feature>
<evidence type="ECO:0000313" key="8">
    <source>
        <dbReference type="EMBL" id="GGE17850.1"/>
    </source>
</evidence>
<dbReference type="PROSITE" id="PS50156">
    <property type="entry name" value="SSD"/>
    <property type="match status" value="1"/>
</dbReference>